<dbReference type="Pfam" id="PF21344">
    <property type="entry name" value="Zn_ribbon_LysW"/>
    <property type="match status" value="1"/>
</dbReference>
<organism evidence="2">
    <name type="scientific">Myxococcus fulvus</name>
    <dbReference type="NCBI Taxonomy" id="33"/>
    <lineage>
        <taxon>Bacteria</taxon>
        <taxon>Pseudomonadati</taxon>
        <taxon>Myxococcota</taxon>
        <taxon>Myxococcia</taxon>
        <taxon>Myxococcales</taxon>
        <taxon>Cystobacterineae</taxon>
        <taxon>Myxococcaceae</taxon>
        <taxon>Myxococcus</taxon>
    </lineage>
</organism>
<name>A0A3Q8H0M9_MYXFU</name>
<reference evidence="2" key="1">
    <citation type="submission" date="2018-03" db="EMBL/GenBank/DDBJ databases">
        <title>Statistical metabolomics uncovers the fulvuthiacenes as novel methoxymethacrylate secondary metabolites.</title>
        <authorList>
            <person name="Panter F."/>
            <person name="Krug D."/>
            <person name="Mueller R."/>
        </authorList>
    </citation>
    <scope>NUCLEOTIDE SEQUENCE</scope>
    <source>
        <strain evidence="2">SBMx132</strain>
    </source>
</reference>
<evidence type="ECO:0000256" key="1">
    <source>
        <dbReference type="SAM" id="MobiDB-lite"/>
    </source>
</evidence>
<dbReference type="AlphaFoldDB" id="A0A3Q8H0M9"/>
<protein>
    <submittedName>
        <fullName evidence="2">Lysine biosynthesis protein LysW</fullName>
    </submittedName>
</protein>
<feature type="compositionally biased region" description="Polar residues" evidence="1">
    <location>
        <begin position="1"/>
        <end position="11"/>
    </location>
</feature>
<dbReference type="Gene3D" id="2.20.28.160">
    <property type="match status" value="1"/>
</dbReference>
<dbReference type="NCBIfam" id="TIGR01206">
    <property type="entry name" value="lysW"/>
    <property type="match status" value="1"/>
</dbReference>
<evidence type="ECO:0000313" key="2">
    <source>
        <dbReference type="EMBL" id="AXM42940.1"/>
    </source>
</evidence>
<accession>A0A3Q8H0M9</accession>
<sequence>MHALTKQSESAEQARCPTCSQPIDGEGRVEGEVLTCAGCDGELEVVGLNPLRLEEAPEVEEDWGE</sequence>
<dbReference type="EMBL" id="MH069655">
    <property type="protein sequence ID" value="AXM42940.1"/>
    <property type="molecule type" value="Genomic_DNA"/>
</dbReference>
<gene>
    <name evidence="2" type="primary">orf1</name>
</gene>
<feature type="region of interest" description="Disordered" evidence="1">
    <location>
        <begin position="1"/>
        <end position="24"/>
    </location>
</feature>
<proteinExistence type="predicted"/>
<dbReference type="InterPro" id="IPR005906">
    <property type="entry name" value="LysW"/>
</dbReference>